<dbReference type="EMBL" id="ML004431">
    <property type="protein sequence ID" value="RKP32507.1"/>
    <property type="molecule type" value="Genomic_DNA"/>
</dbReference>
<gene>
    <name evidence="2" type="ORF">METBISCDRAFT_25738</name>
</gene>
<organism evidence="2 3">
    <name type="scientific">Metschnikowia bicuspidata</name>
    <dbReference type="NCBI Taxonomy" id="27322"/>
    <lineage>
        <taxon>Eukaryota</taxon>
        <taxon>Fungi</taxon>
        <taxon>Dikarya</taxon>
        <taxon>Ascomycota</taxon>
        <taxon>Saccharomycotina</taxon>
        <taxon>Pichiomycetes</taxon>
        <taxon>Metschnikowiaceae</taxon>
        <taxon>Metschnikowia</taxon>
    </lineage>
</organism>
<dbReference type="AlphaFoldDB" id="A0A4P9ZH90"/>
<evidence type="ECO:0000313" key="3">
    <source>
        <dbReference type="Proteomes" id="UP000268321"/>
    </source>
</evidence>
<sequence length="178" mass="19104">MPSDALPSPQITSALPRTRSLASQLLDVRLLKLDKATDSPNSASSNPVAGEATVIIADYPHCISSLRQRPITTAHSQHTDNRSTNDSAHVSHLRPLNVSHCTQPSLMGDQGFEMDRRVRGGAKGTEGTTSTLGPRNIVSPYRTVSDRGGRGSVIPCDFSPYSLHVTIPDPVSRTNPDI</sequence>
<accession>A0A4P9ZH90</accession>
<keyword evidence="3" id="KW-1185">Reference proteome</keyword>
<protein>
    <submittedName>
        <fullName evidence="2">Uncharacterized protein</fullName>
    </submittedName>
</protein>
<reference evidence="3" key="1">
    <citation type="journal article" date="2018" name="Nat. Microbiol.">
        <title>Leveraging single-cell genomics to expand the fungal tree of life.</title>
        <authorList>
            <person name="Ahrendt S.R."/>
            <person name="Quandt C.A."/>
            <person name="Ciobanu D."/>
            <person name="Clum A."/>
            <person name="Salamov A."/>
            <person name="Andreopoulos B."/>
            <person name="Cheng J.F."/>
            <person name="Woyke T."/>
            <person name="Pelin A."/>
            <person name="Henrissat B."/>
            <person name="Reynolds N.K."/>
            <person name="Benny G.L."/>
            <person name="Smith M.E."/>
            <person name="James T.Y."/>
            <person name="Grigoriev I.V."/>
        </authorList>
    </citation>
    <scope>NUCLEOTIDE SEQUENCE [LARGE SCALE GENOMIC DNA]</scope>
    <source>
        <strain evidence="3">Baker2002</strain>
    </source>
</reference>
<dbReference type="Proteomes" id="UP000268321">
    <property type="component" value="Unassembled WGS sequence"/>
</dbReference>
<feature type="region of interest" description="Disordered" evidence="1">
    <location>
        <begin position="121"/>
        <end position="146"/>
    </location>
</feature>
<name>A0A4P9ZH90_9ASCO</name>
<evidence type="ECO:0000256" key="1">
    <source>
        <dbReference type="SAM" id="MobiDB-lite"/>
    </source>
</evidence>
<proteinExistence type="predicted"/>
<evidence type="ECO:0000313" key="2">
    <source>
        <dbReference type="EMBL" id="RKP32507.1"/>
    </source>
</evidence>